<gene>
    <name evidence="12" type="primary">LOC112494882</name>
</gene>
<dbReference type="GO" id="GO:0005886">
    <property type="term" value="C:plasma membrane"/>
    <property type="evidence" value="ECO:0007669"/>
    <property type="project" value="UniProtKB-SubCell"/>
</dbReference>
<organism evidence="11 12">
    <name type="scientific">Cephus cinctus</name>
    <name type="common">Wheat stem sawfly</name>
    <dbReference type="NCBI Taxonomy" id="211228"/>
    <lineage>
        <taxon>Eukaryota</taxon>
        <taxon>Metazoa</taxon>
        <taxon>Ecdysozoa</taxon>
        <taxon>Arthropoda</taxon>
        <taxon>Hexapoda</taxon>
        <taxon>Insecta</taxon>
        <taxon>Pterygota</taxon>
        <taxon>Neoptera</taxon>
        <taxon>Endopterygota</taxon>
        <taxon>Hymenoptera</taxon>
        <taxon>Cephoidea</taxon>
        <taxon>Cephidae</taxon>
        <taxon>Cephus</taxon>
    </lineage>
</organism>
<evidence type="ECO:0000256" key="1">
    <source>
        <dbReference type="ARBA" id="ARBA00004651"/>
    </source>
</evidence>
<proteinExistence type="predicted"/>
<keyword evidence="9" id="KW-0807">Transducer</keyword>
<dbReference type="GeneID" id="112494882"/>
<keyword evidence="3" id="KW-0716">Sensory transduction</keyword>
<dbReference type="RefSeq" id="XP_024944219.1">
    <property type="nucleotide sequence ID" value="XM_025088451.1"/>
</dbReference>
<evidence type="ECO:0000256" key="3">
    <source>
        <dbReference type="ARBA" id="ARBA00022606"/>
    </source>
</evidence>
<dbReference type="KEGG" id="ccin:112494882"/>
<evidence type="ECO:0000256" key="4">
    <source>
        <dbReference type="ARBA" id="ARBA00022692"/>
    </source>
</evidence>
<dbReference type="GO" id="GO:0007165">
    <property type="term" value="P:signal transduction"/>
    <property type="evidence" value="ECO:0007669"/>
    <property type="project" value="UniProtKB-KW"/>
</dbReference>
<dbReference type="GO" id="GO:0005549">
    <property type="term" value="F:odorant binding"/>
    <property type="evidence" value="ECO:0007669"/>
    <property type="project" value="InterPro"/>
</dbReference>
<evidence type="ECO:0000256" key="2">
    <source>
        <dbReference type="ARBA" id="ARBA00022475"/>
    </source>
</evidence>
<dbReference type="Proteomes" id="UP000694920">
    <property type="component" value="Unplaced"/>
</dbReference>
<accession>A0AAJ7RPA2</accession>
<protein>
    <submittedName>
        <fullName evidence="12">Odorant receptor Or2-like</fullName>
    </submittedName>
</protein>
<evidence type="ECO:0000313" key="12">
    <source>
        <dbReference type="RefSeq" id="XP_024944219.1"/>
    </source>
</evidence>
<sequence>MTDQARFISDAVYHSQWYDASQREKQSLRLTMRRAQRPLSVTASGFAVVSLELCTTIFSTSLSYFTLLRKVYYR</sequence>
<dbReference type="PANTHER" id="PTHR21137">
    <property type="entry name" value="ODORANT RECEPTOR"/>
    <property type="match status" value="1"/>
</dbReference>
<keyword evidence="4 10" id="KW-0812">Transmembrane</keyword>
<evidence type="ECO:0000256" key="7">
    <source>
        <dbReference type="ARBA" id="ARBA00023136"/>
    </source>
</evidence>
<evidence type="ECO:0000256" key="10">
    <source>
        <dbReference type="SAM" id="Phobius"/>
    </source>
</evidence>
<reference evidence="12" key="1">
    <citation type="submission" date="2025-08" db="UniProtKB">
        <authorList>
            <consortium name="RefSeq"/>
        </authorList>
    </citation>
    <scope>IDENTIFICATION</scope>
</reference>
<evidence type="ECO:0000256" key="5">
    <source>
        <dbReference type="ARBA" id="ARBA00022725"/>
    </source>
</evidence>
<dbReference type="InterPro" id="IPR004117">
    <property type="entry name" value="7tm6_olfct_rcpt"/>
</dbReference>
<keyword evidence="6 10" id="KW-1133">Transmembrane helix</keyword>
<comment type="subcellular location">
    <subcellularLocation>
        <location evidence="1">Cell membrane</location>
        <topology evidence="1">Multi-pass membrane protein</topology>
    </subcellularLocation>
</comment>
<dbReference type="GO" id="GO:0004984">
    <property type="term" value="F:olfactory receptor activity"/>
    <property type="evidence" value="ECO:0007669"/>
    <property type="project" value="InterPro"/>
</dbReference>
<dbReference type="Pfam" id="PF02949">
    <property type="entry name" value="7tm_6"/>
    <property type="match status" value="1"/>
</dbReference>
<name>A0AAJ7RPA2_CEPCN</name>
<keyword evidence="8" id="KW-0675">Receptor</keyword>
<keyword evidence="11" id="KW-1185">Reference proteome</keyword>
<evidence type="ECO:0000256" key="9">
    <source>
        <dbReference type="ARBA" id="ARBA00023224"/>
    </source>
</evidence>
<keyword evidence="5" id="KW-0552">Olfaction</keyword>
<keyword evidence="2" id="KW-1003">Cell membrane</keyword>
<evidence type="ECO:0000256" key="8">
    <source>
        <dbReference type="ARBA" id="ARBA00023170"/>
    </source>
</evidence>
<keyword evidence="7 10" id="KW-0472">Membrane</keyword>
<feature type="transmembrane region" description="Helical" evidence="10">
    <location>
        <begin position="39"/>
        <end position="65"/>
    </location>
</feature>
<evidence type="ECO:0000313" key="11">
    <source>
        <dbReference type="Proteomes" id="UP000694920"/>
    </source>
</evidence>
<evidence type="ECO:0000256" key="6">
    <source>
        <dbReference type="ARBA" id="ARBA00022989"/>
    </source>
</evidence>
<dbReference type="PANTHER" id="PTHR21137:SF35">
    <property type="entry name" value="ODORANT RECEPTOR 19A-RELATED"/>
    <property type="match status" value="1"/>
</dbReference>
<dbReference type="AlphaFoldDB" id="A0AAJ7RPA2"/>